<feature type="transmembrane region" description="Helical" evidence="1">
    <location>
        <begin position="28"/>
        <end position="45"/>
    </location>
</feature>
<proteinExistence type="predicted"/>
<keyword evidence="1" id="KW-0472">Membrane</keyword>
<feature type="transmembrane region" description="Helical" evidence="1">
    <location>
        <begin position="106"/>
        <end position="125"/>
    </location>
</feature>
<keyword evidence="1" id="KW-1133">Transmembrane helix</keyword>
<feature type="transmembrane region" description="Helical" evidence="1">
    <location>
        <begin position="131"/>
        <end position="152"/>
    </location>
</feature>
<dbReference type="EMBL" id="JASXSX010000001">
    <property type="protein sequence ID" value="MDT3767030.1"/>
    <property type="molecule type" value="Genomic_DNA"/>
</dbReference>
<keyword evidence="3" id="KW-1185">Reference proteome</keyword>
<feature type="transmembrane region" description="Helical" evidence="1">
    <location>
        <begin position="202"/>
        <end position="226"/>
    </location>
</feature>
<protein>
    <submittedName>
        <fullName evidence="2">Uncharacterized protein</fullName>
    </submittedName>
</protein>
<dbReference type="Proteomes" id="UP001247542">
    <property type="component" value="Unassembled WGS sequence"/>
</dbReference>
<feature type="transmembrane region" description="Helical" evidence="1">
    <location>
        <begin position="159"/>
        <end position="182"/>
    </location>
</feature>
<feature type="transmembrane region" description="Helical" evidence="1">
    <location>
        <begin position="238"/>
        <end position="257"/>
    </location>
</feature>
<name>A0ABU3ICU0_9ACTO</name>
<feature type="transmembrane region" description="Helical" evidence="1">
    <location>
        <begin position="74"/>
        <end position="94"/>
    </location>
</feature>
<dbReference type="RefSeq" id="WP_313272321.1">
    <property type="nucleotide sequence ID" value="NZ_JASXSX010000001.1"/>
</dbReference>
<evidence type="ECO:0000313" key="3">
    <source>
        <dbReference type="Proteomes" id="UP001247542"/>
    </source>
</evidence>
<evidence type="ECO:0000256" key="1">
    <source>
        <dbReference type="SAM" id="Phobius"/>
    </source>
</evidence>
<gene>
    <name evidence="2" type="ORF">QS713_02980</name>
</gene>
<evidence type="ECO:0000313" key="2">
    <source>
        <dbReference type="EMBL" id="MDT3767030.1"/>
    </source>
</evidence>
<keyword evidence="1" id="KW-0812">Transmembrane</keyword>
<comment type="caution">
    <text evidence="2">The sequence shown here is derived from an EMBL/GenBank/DDBJ whole genome shotgun (WGS) entry which is preliminary data.</text>
</comment>
<feature type="transmembrane region" description="Helical" evidence="1">
    <location>
        <begin position="52"/>
        <end position="68"/>
    </location>
</feature>
<sequence length="262" mass="26705">MSASCAILLSVLMVVLYAGTGKQDVVTFVLLVAFSILSYGWAELVGVPGRKTIGVSVALVGVCALVVTRLSGTFAWGAVAAVFAIAVSAVGQMVRKPPREHLTDSLAASVCGGIFTAVGTVWLSAASSPDWQPVLTSAALILVTCVVGNQWGTSVRSNLIGSVVCGAVSGLILGGVTVAMSLHSRVVQMMMPSISSGILSALTTLTLTMLLGIGIGLVVAAIDIVFGEHGRRCNETGALARGALKFVASGMPVYVLLRIGGM</sequence>
<accession>A0ABU3ICU0</accession>
<reference evidence="2 3" key="1">
    <citation type="submission" date="2023-06" db="EMBL/GenBank/DDBJ databases">
        <title>Draft genome sequence of Gleimia hominis type strain CCUG 57540T.</title>
        <authorList>
            <person name="Salva-Serra F."/>
            <person name="Cardew S."/>
            <person name="Jensie Markopoulos S."/>
            <person name="Ohlen M."/>
            <person name="Inganas E."/>
            <person name="Svensson-Stadler L."/>
            <person name="Moore E.R.B."/>
        </authorList>
    </citation>
    <scope>NUCLEOTIDE SEQUENCE [LARGE SCALE GENOMIC DNA]</scope>
    <source>
        <strain evidence="2 3">CCUG 57540</strain>
    </source>
</reference>
<organism evidence="2 3">
    <name type="scientific">Gleimia hominis</name>
    <dbReference type="NCBI Taxonomy" id="595468"/>
    <lineage>
        <taxon>Bacteria</taxon>
        <taxon>Bacillati</taxon>
        <taxon>Actinomycetota</taxon>
        <taxon>Actinomycetes</taxon>
        <taxon>Actinomycetales</taxon>
        <taxon>Actinomycetaceae</taxon>
        <taxon>Gleimia</taxon>
    </lineage>
</organism>